<organism evidence="1 2">
    <name type="scientific">Burkholderia ambifaria (strain ATCC BAA-244 / DSM 16087 / CCUG 44356 / LMG 19182 / AMMD)</name>
    <name type="common">Burkholderia cepacia (strain AMMD)</name>
    <dbReference type="NCBI Taxonomy" id="339670"/>
    <lineage>
        <taxon>Bacteria</taxon>
        <taxon>Pseudomonadati</taxon>
        <taxon>Pseudomonadota</taxon>
        <taxon>Betaproteobacteria</taxon>
        <taxon>Burkholderiales</taxon>
        <taxon>Burkholderiaceae</taxon>
        <taxon>Burkholderia</taxon>
        <taxon>Burkholderia cepacia complex</taxon>
    </lineage>
</organism>
<dbReference type="EMBL" id="CP000441">
    <property type="protein sequence ID" value="ABI90878.1"/>
    <property type="molecule type" value="Genomic_DNA"/>
</dbReference>
<name>Q0B4P5_BURCM</name>
<keyword evidence="2" id="KW-1185">Reference proteome</keyword>
<evidence type="ECO:0000313" key="2">
    <source>
        <dbReference type="Proteomes" id="UP000000662"/>
    </source>
</evidence>
<sequence>MPDCPVATRGASTMIDLADILPSALPDAVAWADAQAAHGLALGVPLTPAQADDARTVGVAQPERIRIVVGDELPFPDTPALAAIARDTGLLRPGAIGLTLGHAVFVLRGHDTRRLLTHEFRHVHQYEEAGSIGAFLARYLNEIATVGYHDAPLEADARQHEFD</sequence>
<dbReference type="Proteomes" id="UP000000662">
    <property type="component" value="Chromosome 2"/>
</dbReference>
<evidence type="ECO:0008006" key="3">
    <source>
        <dbReference type="Google" id="ProtNLM"/>
    </source>
</evidence>
<dbReference type="eggNOG" id="ENOG5032X6X">
    <property type="taxonomic scope" value="Bacteria"/>
</dbReference>
<protein>
    <recommendedName>
        <fullName evidence="3">DUF4157 domain-containing protein</fullName>
    </recommendedName>
</protein>
<gene>
    <name evidence="1" type="ordered locus">Bamb_5331</name>
</gene>
<evidence type="ECO:0000313" key="1">
    <source>
        <dbReference type="EMBL" id="ABI90878.1"/>
    </source>
</evidence>
<proteinExistence type="predicted"/>
<dbReference type="AlphaFoldDB" id="Q0B4P5"/>
<reference evidence="1" key="1">
    <citation type="submission" date="2006-08" db="EMBL/GenBank/DDBJ databases">
        <title>Complete sequence of Chromosome 2 of Burkholderia cepacia AMMD.</title>
        <authorList>
            <consortium name="US DOE Joint Genome Institute"/>
            <person name="Copeland A."/>
            <person name="Lucas S."/>
            <person name="Lapidus A."/>
            <person name="Barry K."/>
            <person name="Detter J.C."/>
            <person name="Glavina del Rio T."/>
            <person name="Hammon N."/>
            <person name="Israni S."/>
            <person name="Pitluck S."/>
            <person name="Bruce D."/>
            <person name="Chain P."/>
            <person name="Malfatti S."/>
            <person name="Shin M."/>
            <person name="Vergez L."/>
            <person name="Schmutz J."/>
            <person name="Larimer F."/>
            <person name="Land M."/>
            <person name="Hauser L."/>
            <person name="Kyrpides N."/>
            <person name="Kim E."/>
            <person name="Parke J."/>
            <person name="Coenye T."/>
            <person name="Konstantinidis K."/>
            <person name="Ramette A."/>
            <person name="Tiedje J."/>
            <person name="Richardson P."/>
        </authorList>
    </citation>
    <scope>NUCLEOTIDE SEQUENCE</scope>
    <source>
        <strain evidence="1">AMMD</strain>
    </source>
</reference>
<accession>Q0B4P5</accession>
<dbReference type="KEGG" id="bam:Bamb_5331"/>